<proteinExistence type="predicted"/>
<reference evidence="2" key="2">
    <citation type="submission" date="2020-09" db="EMBL/GenBank/DDBJ databases">
        <authorList>
            <person name="Sun Q."/>
            <person name="Ohkuma M."/>
        </authorList>
    </citation>
    <scope>NUCLEOTIDE SEQUENCE</scope>
    <source>
        <strain evidence="2">JCM 3172</strain>
    </source>
</reference>
<protein>
    <submittedName>
        <fullName evidence="2">Uncharacterized protein</fullName>
    </submittedName>
</protein>
<dbReference type="Proteomes" id="UP000619486">
    <property type="component" value="Unassembled WGS sequence"/>
</dbReference>
<keyword evidence="1" id="KW-1133">Transmembrane helix</keyword>
<gene>
    <name evidence="2" type="ORF">GCM10014713_18130</name>
</gene>
<evidence type="ECO:0000313" key="2">
    <source>
        <dbReference type="EMBL" id="GGT25516.1"/>
    </source>
</evidence>
<evidence type="ECO:0000256" key="1">
    <source>
        <dbReference type="SAM" id="Phobius"/>
    </source>
</evidence>
<dbReference type="AlphaFoldDB" id="A0A918H0B7"/>
<organism evidence="2 3">
    <name type="scientific">Streptomyces purpureus</name>
    <dbReference type="NCBI Taxonomy" id="1951"/>
    <lineage>
        <taxon>Bacteria</taxon>
        <taxon>Bacillati</taxon>
        <taxon>Actinomycetota</taxon>
        <taxon>Actinomycetes</taxon>
        <taxon>Kitasatosporales</taxon>
        <taxon>Streptomycetaceae</taxon>
        <taxon>Streptomyces</taxon>
    </lineage>
</organism>
<dbReference type="RefSeq" id="WP_229832808.1">
    <property type="nucleotide sequence ID" value="NZ_BMQQ01000005.1"/>
</dbReference>
<comment type="caution">
    <text evidence="2">The sequence shown here is derived from an EMBL/GenBank/DDBJ whole genome shotgun (WGS) entry which is preliminary data.</text>
</comment>
<evidence type="ECO:0000313" key="3">
    <source>
        <dbReference type="Proteomes" id="UP000619486"/>
    </source>
</evidence>
<name>A0A918H0B7_9ACTN</name>
<reference evidence="2" key="1">
    <citation type="journal article" date="2014" name="Int. J. Syst. Evol. Microbiol.">
        <title>Complete genome sequence of Corynebacterium casei LMG S-19264T (=DSM 44701T), isolated from a smear-ripened cheese.</title>
        <authorList>
            <consortium name="US DOE Joint Genome Institute (JGI-PGF)"/>
            <person name="Walter F."/>
            <person name="Albersmeier A."/>
            <person name="Kalinowski J."/>
            <person name="Ruckert C."/>
        </authorList>
    </citation>
    <scope>NUCLEOTIDE SEQUENCE</scope>
    <source>
        <strain evidence="2">JCM 3172</strain>
    </source>
</reference>
<accession>A0A918H0B7</accession>
<feature type="transmembrane region" description="Helical" evidence="1">
    <location>
        <begin position="6"/>
        <end position="25"/>
    </location>
</feature>
<keyword evidence="1" id="KW-0812">Transmembrane</keyword>
<sequence>MSGHEIPPGALLLAFAVTCALAWLASGRRRGTLPIATGLLAVQSALHLIFSSGQSHAAMPDHHPAATHANPAMDPSMTMEMSPDAHLAAMAGHGSTGMLAAHVLAAAVCGLWLARGEAAFFTLAHAVARSAFTPLRLLLTAVRPPAAPRPPRPRTRTVRRHQGVVLAHTLSRRGPPVPSVTHATVLGAHV</sequence>
<dbReference type="EMBL" id="BMQQ01000005">
    <property type="protein sequence ID" value="GGT25516.1"/>
    <property type="molecule type" value="Genomic_DNA"/>
</dbReference>
<keyword evidence="3" id="KW-1185">Reference proteome</keyword>
<keyword evidence="1" id="KW-0472">Membrane</keyword>